<dbReference type="Pfam" id="PF13838">
    <property type="entry name" value="Clathrin_H_link"/>
    <property type="match status" value="1"/>
</dbReference>
<reference evidence="5" key="1">
    <citation type="submission" date="2023-05" db="EMBL/GenBank/DDBJ databases">
        <title>High-quality long-read genome of Scophthalmus maximus.</title>
        <authorList>
            <person name="Lien S."/>
            <person name="Martinez P."/>
        </authorList>
    </citation>
    <scope>NUCLEOTIDE SEQUENCE [LARGE SCALE GENOMIC DNA]</scope>
</reference>
<name>A0A8D2ZV44_SCOMX</name>
<evidence type="ECO:0000256" key="3">
    <source>
        <dbReference type="SAM" id="MobiDB-lite"/>
    </source>
</evidence>
<feature type="compositionally biased region" description="Basic and acidic residues" evidence="3">
    <location>
        <begin position="1"/>
        <end position="19"/>
    </location>
</feature>
<evidence type="ECO:0000259" key="4">
    <source>
        <dbReference type="Pfam" id="PF15739"/>
    </source>
</evidence>
<evidence type="ECO:0000313" key="6">
    <source>
        <dbReference type="Proteomes" id="UP000694558"/>
    </source>
</evidence>
<feature type="compositionally biased region" description="Low complexity" evidence="3">
    <location>
        <begin position="20"/>
        <end position="36"/>
    </location>
</feature>
<dbReference type="InterPro" id="IPR012331">
    <property type="entry name" value="Clathrin_H-chain_linker"/>
</dbReference>
<feature type="coiled-coil region" evidence="2">
    <location>
        <begin position="130"/>
        <end position="253"/>
    </location>
</feature>
<dbReference type="PANTHER" id="PTHR10292">
    <property type="entry name" value="CLATHRIN HEAVY CHAIN RELATED"/>
    <property type="match status" value="1"/>
</dbReference>
<feature type="region of interest" description="Disordered" evidence="3">
    <location>
        <begin position="1"/>
        <end position="43"/>
    </location>
</feature>
<sequence>MKEKEKQRRHQTERIEKNKTTTGVSLSSSGGSTPPGGDDDGRTCLRSLRQFVDQEKVHLRCAARGPEELRYVIYRCAFTKVIARATTYRRLLSTIKAEYDEVIVELKRREAGAEAARRNLAASTSRPRSLMTCRRRAEQLRDRISDLQKDTSELQEELKRQKSCEEQRTWIPGLTVAESGDAEALDEHLRHLEAQSAALLDRKSRCVSLEVKGELDAELQAAGRRRDELSAENHRLKVLHKRLRLVCERLEDEGRQVPLEELLSSTLENIRRISVTDDDSRSIDAELFGDEEPTGVDGSELVADHLDRFNELFESAQYEDAALVAARSPGGVLRNLDTMEMFQGVTAPPGSVPPLLLFFQALLVTVPSGVELSADLSLHCVPFALRSGASQLVAHAVTQNKLTFSEPLGDVLTQHAQENPGVADLCLALATLVYQACGQSRKSALIMCRRGLVHSAAEFMSHCTDLTAEDFIWVVCRSPGGLPLLRLLTEPRCGGRAAILSVGGACSALLVDPQRRELALRLLDDFVGRGRGVLEDVILQDSDSSVDVWIHVASLCSELQRADLSRAVLSVLLDQGGTRVLTPDLEGARLMEHVFM</sequence>
<gene>
    <name evidence="5" type="primary">LOC118283554</name>
</gene>
<dbReference type="AlphaFoldDB" id="A0A8D2ZV44"/>
<keyword evidence="1 2" id="KW-0175">Coiled coil</keyword>
<accession>A0A8D2ZV44</accession>
<feature type="domain" description="Translin-associated factor X-interacting protein 1 N-terminal" evidence="4">
    <location>
        <begin position="50"/>
        <end position="160"/>
    </location>
</feature>
<dbReference type="InterPro" id="IPR016024">
    <property type="entry name" value="ARM-type_fold"/>
</dbReference>
<dbReference type="PANTHER" id="PTHR10292:SF11">
    <property type="entry name" value="CLATHRIN HEAVY CHAIN LINKER DOMAIN-CONTAINING PROTEIN 1"/>
    <property type="match status" value="1"/>
</dbReference>
<evidence type="ECO:0000313" key="5">
    <source>
        <dbReference type="Ensembl" id="ENSSMAP00000008115.2"/>
    </source>
</evidence>
<dbReference type="InterPro" id="IPR032755">
    <property type="entry name" value="TSNAXIP1_N"/>
</dbReference>
<organism evidence="5 6">
    <name type="scientific">Scophthalmus maximus</name>
    <name type="common">Turbot</name>
    <name type="synonym">Psetta maxima</name>
    <dbReference type="NCBI Taxonomy" id="52904"/>
    <lineage>
        <taxon>Eukaryota</taxon>
        <taxon>Metazoa</taxon>
        <taxon>Chordata</taxon>
        <taxon>Craniata</taxon>
        <taxon>Vertebrata</taxon>
        <taxon>Euteleostomi</taxon>
        <taxon>Actinopterygii</taxon>
        <taxon>Neopterygii</taxon>
        <taxon>Teleostei</taxon>
        <taxon>Neoteleostei</taxon>
        <taxon>Acanthomorphata</taxon>
        <taxon>Carangaria</taxon>
        <taxon>Pleuronectiformes</taxon>
        <taxon>Pleuronectoidei</taxon>
        <taxon>Scophthalmidae</taxon>
        <taxon>Scophthalmus</taxon>
    </lineage>
</organism>
<dbReference type="Pfam" id="PF15739">
    <property type="entry name" value="TSNAXIP1_N"/>
    <property type="match status" value="1"/>
</dbReference>
<dbReference type="Ensembl" id="ENSSMAT00000008218.2">
    <property type="protein sequence ID" value="ENSSMAP00000008115.2"/>
    <property type="gene ID" value="ENSSMAG00000004979.2"/>
</dbReference>
<dbReference type="SUPFAM" id="SSF48371">
    <property type="entry name" value="ARM repeat"/>
    <property type="match status" value="1"/>
</dbReference>
<reference evidence="5" key="2">
    <citation type="submission" date="2025-08" db="UniProtKB">
        <authorList>
            <consortium name="Ensembl"/>
        </authorList>
    </citation>
    <scope>IDENTIFICATION</scope>
</reference>
<dbReference type="Gene3D" id="1.25.40.30">
    <property type="match status" value="1"/>
</dbReference>
<evidence type="ECO:0000256" key="1">
    <source>
        <dbReference type="ARBA" id="ARBA00023054"/>
    </source>
</evidence>
<dbReference type="Proteomes" id="UP000694558">
    <property type="component" value="Chromosome 15"/>
</dbReference>
<proteinExistence type="predicted"/>
<dbReference type="GeneTree" id="ENSGT00950000183166"/>
<protein>
    <recommendedName>
        <fullName evidence="4">Translin-associated factor X-interacting protein 1 N-terminal domain-containing protein</fullName>
    </recommendedName>
</protein>
<evidence type="ECO:0000256" key="2">
    <source>
        <dbReference type="SAM" id="Coils"/>
    </source>
</evidence>